<evidence type="ECO:0000313" key="2">
    <source>
        <dbReference type="EMBL" id="MFC0179768.1"/>
    </source>
</evidence>
<accession>A0ABV6C9V7</accession>
<feature type="transmembrane region" description="Helical" evidence="1">
    <location>
        <begin position="142"/>
        <end position="162"/>
    </location>
</feature>
<keyword evidence="1" id="KW-0812">Transmembrane</keyword>
<proteinExistence type="predicted"/>
<protein>
    <submittedName>
        <fullName evidence="2">Uncharacterized protein</fullName>
    </submittedName>
</protein>
<sequence>MKLNKLKLLLSFIVLFCWGGIFIPFVLSDKMQKNLFNINFLNLYFVIVFILFSLCFIYYIERGWALSLKRYHFFRYFSRFGFFAWVNLALMRLTDNTPLQGPVLILAMLLFVAYFFSGTLLIAALWHIFLVHKQKASIKDYLYSYGTFLFITGYGLLLLFYGEFG</sequence>
<keyword evidence="1" id="KW-0472">Membrane</keyword>
<comment type="caution">
    <text evidence="2">The sequence shown here is derived from an EMBL/GenBank/DDBJ whole genome shotgun (WGS) entry which is preliminary data.</text>
</comment>
<keyword evidence="1" id="KW-1133">Transmembrane helix</keyword>
<dbReference type="EMBL" id="JBHLXE010000074">
    <property type="protein sequence ID" value="MFC0179768.1"/>
    <property type="molecule type" value="Genomic_DNA"/>
</dbReference>
<dbReference type="RefSeq" id="WP_385876875.1">
    <property type="nucleotide sequence ID" value="NZ_JBHLXE010000074.1"/>
</dbReference>
<name>A0ABV6C9V7_9GAMM</name>
<gene>
    <name evidence="2" type="ORF">ACFFIT_06670</name>
</gene>
<dbReference type="Proteomes" id="UP001589758">
    <property type="component" value="Unassembled WGS sequence"/>
</dbReference>
<keyword evidence="3" id="KW-1185">Reference proteome</keyword>
<organism evidence="2 3">
    <name type="scientific">Thorsellia kenyensis</name>
    <dbReference type="NCBI Taxonomy" id="1549888"/>
    <lineage>
        <taxon>Bacteria</taxon>
        <taxon>Pseudomonadati</taxon>
        <taxon>Pseudomonadota</taxon>
        <taxon>Gammaproteobacteria</taxon>
        <taxon>Enterobacterales</taxon>
        <taxon>Thorselliaceae</taxon>
        <taxon>Thorsellia</taxon>
    </lineage>
</organism>
<feature type="transmembrane region" description="Helical" evidence="1">
    <location>
        <begin position="38"/>
        <end position="61"/>
    </location>
</feature>
<evidence type="ECO:0000256" key="1">
    <source>
        <dbReference type="SAM" id="Phobius"/>
    </source>
</evidence>
<feature type="transmembrane region" description="Helical" evidence="1">
    <location>
        <begin position="73"/>
        <end position="91"/>
    </location>
</feature>
<reference evidence="2 3" key="1">
    <citation type="submission" date="2024-09" db="EMBL/GenBank/DDBJ databases">
        <authorList>
            <person name="Sun Q."/>
            <person name="Mori K."/>
        </authorList>
    </citation>
    <scope>NUCLEOTIDE SEQUENCE [LARGE SCALE GENOMIC DNA]</scope>
    <source>
        <strain evidence="2 3">CCM 8545</strain>
    </source>
</reference>
<evidence type="ECO:0000313" key="3">
    <source>
        <dbReference type="Proteomes" id="UP001589758"/>
    </source>
</evidence>
<feature type="transmembrane region" description="Helical" evidence="1">
    <location>
        <begin position="103"/>
        <end position="130"/>
    </location>
</feature>